<proteinExistence type="predicted"/>
<feature type="signal peptide" evidence="2">
    <location>
        <begin position="1"/>
        <end position="30"/>
    </location>
</feature>
<keyword evidence="1" id="KW-0472">Membrane</keyword>
<dbReference type="InterPro" id="IPR002718">
    <property type="entry name" value="OMP_Helicobacter"/>
</dbReference>
<dbReference type="EMBL" id="JRPD02000009">
    <property type="protein sequence ID" value="TLE00224.1"/>
    <property type="molecule type" value="Genomic_DNA"/>
</dbReference>
<evidence type="ECO:0000313" key="3">
    <source>
        <dbReference type="EMBL" id="STQ85713.1"/>
    </source>
</evidence>
<keyword evidence="6" id="KW-1185">Reference proteome</keyword>
<dbReference type="Proteomes" id="UP000255139">
    <property type="component" value="Unassembled WGS sequence"/>
</dbReference>
<keyword evidence="1" id="KW-0812">Transmembrane</keyword>
<feature type="chain" id="PRO_5036071082" evidence="2">
    <location>
        <begin position="31"/>
        <end position="271"/>
    </location>
</feature>
<evidence type="ECO:0000313" key="5">
    <source>
        <dbReference type="Proteomes" id="UP000029922"/>
    </source>
</evidence>
<evidence type="ECO:0000256" key="2">
    <source>
        <dbReference type="SAM" id="SignalP"/>
    </source>
</evidence>
<evidence type="ECO:0000313" key="6">
    <source>
        <dbReference type="Proteomes" id="UP000255139"/>
    </source>
</evidence>
<dbReference type="AlphaFoldDB" id="A0A377PVQ8"/>
<gene>
    <name evidence="4" type="ORF">LS73_005320</name>
    <name evidence="3" type="ORF">NCTC12714_00500</name>
</gene>
<keyword evidence="2" id="KW-0732">Signal</keyword>
<organism evidence="3 6">
    <name type="scientific">Helicobacter muridarum</name>
    <dbReference type="NCBI Taxonomy" id="216"/>
    <lineage>
        <taxon>Bacteria</taxon>
        <taxon>Pseudomonadati</taxon>
        <taxon>Campylobacterota</taxon>
        <taxon>Epsilonproteobacteria</taxon>
        <taxon>Campylobacterales</taxon>
        <taxon>Helicobacteraceae</taxon>
        <taxon>Helicobacter</taxon>
    </lineage>
</organism>
<dbReference type="OrthoDB" id="5321913at2"/>
<protein>
    <submittedName>
        <fullName evidence="4">Outer membrane beta-barrel protein</fullName>
    </submittedName>
    <submittedName>
        <fullName evidence="3">Outer membrane protein</fullName>
    </submittedName>
</protein>
<accession>A0A377PVQ8</accession>
<dbReference type="Gene3D" id="2.40.160.20">
    <property type="match status" value="1"/>
</dbReference>
<evidence type="ECO:0000256" key="1">
    <source>
        <dbReference type="SAM" id="Phobius"/>
    </source>
</evidence>
<dbReference type="RefSeq" id="WP_052089548.1">
    <property type="nucleotide sequence ID" value="NZ_FZML01000004.1"/>
</dbReference>
<sequence>MIISMCKIPIKNYLLIYSALLCSIWLHANAIDFQDNDNGLLNKKSYTQEQVKLLQPVLNKPKIAKNKTQNQLLKQESIKRDGYYILVSYNIASINRSNENSPQVNIISSGFGIRGGMISYLDSYIGIRGYFGLDFTNDNLAIATLNKGELQRIQNIPKYSGTMILASLGIDILIDFFMDKTYRNTFGFFIGVGAGVLVYFDNKTPMILSNGTISKYAWGANVTVQGGATITITHKNKFEIGIKLLPTQSLTIDNNGVLIDFSPYIAYSYKF</sequence>
<name>A0A377PVQ8_9HELI</name>
<dbReference type="Proteomes" id="UP000029922">
    <property type="component" value="Unassembled WGS sequence"/>
</dbReference>
<reference evidence="4 5" key="1">
    <citation type="journal article" date="2014" name="Genome Announc.">
        <title>Draft genome sequences of eight enterohepatic helicobacter species isolated from both laboratory and wild rodents.</title>
        <authorList>
            <person name="Sheh A."/>
            <person name="Shen Z."/>
            <person name="Fox J.G."/>
        </authorList>
    </citation>
    <scope>NUCLEOTIDE SEQUENCE [LARGE SCALE GENOMIC DNA]</scope>
    <source>
        <strain evidence="4 5">ST1</strain>
    </source>
</reference>
<dbReference type="Pfam" id="PF01856">
    <property type="entry name" value="HP_OMP"/>
    <property type="match status" value="1"/>
</dbReference>
<feature type="transmembrane region" description="Helical" evidence="1">
    <location>
        <begin position="184"/>
        <end position="200"/>
    </location>
</feature>
<dbReference type="EMBL" id="UGJE01000002">
    <property type="protein sequence ID" value="STQ85713.1"/>
    <property type="molecule type" value="Genomic_DNA"/>
</dbReference>
<reference evidence="3 6" key="2">
    <citation type="submission" date="2018-06" db="EMBL/GenBank/DDBJ databases">
        <authorList>
            <consortium name="Pathogen Informatics"/>
            <person name="Doyle S."/>
        </authorList>
    </citation>
    <scope>NUCLEOTIDE SEQUENCE [LARGE SCALE GENOMIC DNA]</scope>
    <source>
        <strain evidence="3 6">NCTC12714</strain>
    </source>
</reference>
<keyword evidence="1" id="KW-1133">Transmembrane helix</keyword>
<evidence type="ECO:0000313" key="4">
    <source>
        <dbReference type="EMBL" id="TLE00224.1"/>
    </source>
</evidence>